<keyword evidence="3" id="KW-1185">Reference proteome</keyword>
<comment type="caution">
    <text evidence="2">The sequence shown here is derived from an EMBL/GenBank/DDBJ whole genome shotgun (WGS) entry which is preliminary data.</text>
</comment>
<feature type="compositionally biased region" description="Polar residues" evidence="1">
    <location>
        <begin position="432"/>
        <end position="445"/>
    </location>
</feature>
<proteinExistence type="predicted"/>
<dbReference type="VEuPathDB" id="FungiDB:TRICI_000683"/>
<accession>A0A642VBL7</accession>
<evidence type="ECO:0000256" key="1">
    <source>
        <dbReference type="SAM" id="MobiDB-lite"/>
    </source>
</evidence>
<organism evidence="2 3">
    <name type="scientific">Trichomonascus ciferrii</name>
    <dbReference type="NCBI Taxonomy" id="44093"/>
    <lineage>
        <taxon>Eukaryota</taxon>
        <taxon>Fungi</taxon>
        <taxon>Dikarya</taxon>
        <taxon>Ascomycota</taxon>
        <taxon>Saccharomycotina</taxon>
        <taxon>Dipodascomycetes</taxon>
        <taxon>Dipodascales</taxon>
        <taxon>Trichomonascaceae</taxon>
        <taxon>Trichomonascus</taxon>
        <taxon>Trichomonascus ciferrii complex</taxon>
    </lineage>
</organism>
<dbReference type="AlphaFoldDB" id="A0A642VBL7"/>
<dbReference type="EMBL" id="SWFS01000059">
    <property type="protein sequence ID" value="KAA8917159.1"/>
    <property type="molecule type" value="Genomic_DNA"/>
</dbReference>
<gene>
    <name evidence="2" type="ORF">TRICI_000683</name>
</gene>
<evidence type="ECO:0000313" key="2">
    <source>
        <dbReference type="EMBL" id="KAA8917159.1"/>
    </source>
</evidence>
<feature type="region of interest" description="Disordered" evidence="1">
    <location>
        <begin position="418"/>
        <end position="452"/>
    </location>
</feature>
<evidence type="ECO:0000313" key="3">
    <source>
        <dbReference type="Proteomes" id="UP000761534"/>
    </source>
</evidence>
<sequence length="452" mass="51124">MVERRSSEAPVDLTHDTYKSGSDLWLGSLVSQAFSELLGDTEAMDHLALLGSVSAASKIGVGHQIQRFLNAPSGKKTGARNTLVTMIRAFYQQRKRKAAPSTAEAPAKEPRLGELTYDISEIRKLAEVRTSLKAQFLNDAIESNGDWQMVVNEFFGHPSVQLIGPTTEVVALLFEFLLSKTPAPYKDQVRKEKAVAISSNFESLEQFRRFVAPKCPSASSHPLHHDILYRARFDPHYKTFAVHLIDVTAQLFDPVWMLKFSEQYDKYLKWKKPLTMGLSDSCTPIALYEYLMRVVTAMIPIPVLQWMRKQEESGITTFAQYKTMMEEFDRDPPFPLDMLKDTMGYPSDHEYSLHGLRPVSVHPSTRVDRGVDPFVANPLLLQFPRMPIHLCFPLPYVCRPRHARETVFNNLAKHYRRRSNASSSGPLACNQPKENQGPFQGSSQGKNKDSSS</sequence>
<name>A0A642VBL7_9ASCO</name>
<reference evidence="2" key="1">
    <citation type="journal article" date="2019" name="G3 (Bethesda)">
        <title>Genome Assemblies of Two Rare Opportunistic Yeast Pathogens: Diutina rugosa (syn. Candida rugosa) and Trichomonascus ciferrii (syn. Candida ciferrii).</title>
        <authorList>
            <person name="Mixao V."/>
            <person name="Saus E."/>
            <person name="Hansen A.P."/>
            <person name="Lass-Florl C."/>
            <person name="Gabaldon T."/>
        </authorList>
    </citation>
    <scope>NUCLEOTIDE SEQUENCE</scope>
    <source>
        <strain evidence="2">CBS 4856</strain>
    </source>
</reference>
<protein>
    <submittedName>
        <fullName evidence="2">Uncharacterized protein</fullName>
    </submittedName>
</protein>
<dbReference type="Proteomes" id="UP000761534">
    <property type="component" value="Unassembled WGS sequence"/>
</dbReference>